<dbReference type="InterPro" id="IPR029021">
    <property type="entry name" value="Prot-tyrosine_phosphatase-like"/>
</dbReference>
<reference evidence="1" key="1">
    <citation type="submission" date="2020-05" db="EMBL/GenBank/DDBJ databases">
        <authorList>
            <person name="Chiriac C."/>
            <person name="Salcher M."/>
            <person name="Ghai R."/>
            <person name="Kavagutti S V."/>
        </authorList>
    </citation>
    <scope>NUCLEOTIDE SEQUENCE</scope>
</reference>
<dbReference type="AlphaFoldDB" id="A0A6J6MZ29"/>
<sequence length="211" mass="22718">MNNSPAFSRTPSNSPSDPAAWWRRTCWVADTRIALSGDLPAGPAAPAHLAGWVADGVTQIIDVRSEWDDQSLVAGLQPQLDYCWAGADDDGGAQPDEWFNSGVDAALAALADPEAGLMVHCHMGVNRGPSMGFAIMLATGWMPVDALKAIVAARPIAAVLYAENALSWWHRRNNVPEALAMSQRNAVRAWLAHKQVDVSWVISRIRLAEAA</sequence>
<evidence type="ECO:0000313" key="1">
    <source>
        <dbReference type="EMBL" id="CAB4677964.1"/>
    </source>
</evidence>
<gene>
    <name evidence="1" type="ORF">UFOPK2366_00005</name>
</gene>
<dbReference type="EMBL" id="CAEZXM010000001">
    <property type="protein sequence ID" value="CAB4677964.1"/>
    <property type="molecule type" value="Genomic_DNA"/>
</dbReference>
<name>A0A6J6MZ29_9ZZZZ</name>
<dbReference type="Gene3D" id="3.90.190.10">
    <property type="entry name" value="Protein tyrosine phosphatase superfamily"/>
    <property type="match status" value="1"/>
</dbReference>
<dbReference type="SUPFAM" id="SSF52799">
    <property type="entry name" value="(Phosphotyrosine protein) phosphatases II"/>
    <property type="match status" value="1"/>
</dbReference>
<accession>A0A6J6MZ29</accession>
<protein>
    <submittedName>
        <fullName evidence="1">Unannotated protein</fullName>
    </submittedName>
</protein>
<proteinExistence type="predicted"/>
<organism evidence="1">
    <name type="scientific">freshwater metagenome</name>
    <dbReference type="NCBI Taxonomy" id="449393"/>
    <lineage>
        <taxon>unclassified sequences</taxon>
        <taxon>metagenomes</taxon>
        <taxon>ecological metagenomes</taxon>
    </lineage>
</organism>